<protein>
    <recommendedName>
        <fullName evidence="4">DUF4384 domain-containing protein</fullName>
    </recommendedName>
</protein>
<dbReference type="Proteomes" id="UP000292120">
    <property type="component" value="Unassembled WGS sequence"/>
</dbReference>
<dbReference type="AlphaFoldDB" id="A0A4Q9H2I7"/>
<evidence type="ECO:0000313" key="2">
    <source>
        <dbReference type="EMBL" id="TBO31277.1"/>
    </source>
</evidence>
<feature type="signal peptide" evidence="1">
    <location>
        <begin position="1"/>
        <end position="22"/>
    </location>
</feature>
<keyword evidence="3" id="KW-1185">Reference proteome</keyword>
<reference evidence="2 3" key="1">
    <citation type="submission" date="2019-02" db="EMBL/GenBank/DDBJ databases">
        <title>Aquabacterium sp. strain KMB7.</title>
        <authorList>
            <person name="Chen W.-M."/>
        </authorList>
    </citation>
    <scope>NUCLEOTIDE SEQUENCE [LARGE SCALE GENOMIC DNA]</scope>
    <source>
        <strain evidence="2 3">KMB7</strain>
    </source>
</reference>
<sequence>MKTKSAAMVALTCAFLSATAFAQQLNAIKVKDMVERTLSGAPTGQDAVKLSFVLVNKDGTLQMERAAHFPFYTGERFKAKLLSSRNGTLQLTNINPAGKATPFRVIAVQAGVPAYYPPEATNVLEFANLTGEETLRVTFTPDQVVNTQVQSAATSTGTDPVSLYGLATSPADAPVGQPATHAGMPQPTRASDYFANVSGKAYTYSKDMREVVLESPQSTLLVRPSGTGNLQFDVKVMHRN</sequence>
<name>A0A4Q9H2I7_9BURK</name>
<evidence type="ECO:0008006" key="4">
    <source>
        <dbReference type="Google" id="ProtNLM"/>
    </source>
</evidence>
<dbReference type="EMBL" id="SIXI01000003">
    <property type="protein sequence ID" value="TBO31277.1"/>
    <property type="molecule type" value="Genomic_DNA"/>
</dbReference>
<evidence type="ECO:0000256" key="1">
    <source>
        <dbReference type="SAM" id="SignalP"/>
    </source>
</evidence>
<accession>A0A4Q9H2I7</accession>
<feature type="chain" id="PRO_5020241099" description="DUF4384 domain-containing protein" evidence="1">
    <location>
        <begin position="23"/>
        <end position="240"/>
    </location>
</feature>
<organism evidence="2 3">
    <name type="scientific">Aquabacterium lacunae</name>
    <dbReference type="NCBI Taxonomy" id="2528630"/>
    <lineage>
        <taxon>Bacteria</taxon>
        <taxon>Pseudomonadati</taxon>
        <taxon>Pseudomonadota</taxon>
        <taxon>Betaproteobacteria</taxon>
        <taxon>Burkholderiales</taxon>
        <taxon>Aquabacterium</taxon>
    </lineage>
</organism>
<gene>
    <name evidence="2" type="ORF">EYS42_08505</name>
</gene>
<evidence type="ECO:0000313" key="3">
    <source>
        <dbReference type="Proteomes" id="UP000292120"/>
    </source>
</evidence>
<comment type="caution">
    <text evidence="2">The sequence shown here is derived from an EMBL/GenBank/DDBJ whole genome shotgun (WGS) entry which is preliminary data.</text>
</comment>
<proteinExistence type="predicted"/>
<keyword evidence="1" id="KW-0732">Signal</keyword>
<dbReference type="RefSeq" id="WP_130967732.1">
    <property type="nucleotide sequence ID" value="NZ_SIXI01000003.1"/>
</dbReference>